<organism evidence="17 18">
    <name type="scientific">Candidatus Magnetobacterium bavaricum</name>
    <dbReference type="NCBI Taxonomy" id="29290"/>
    <lineage>
        <taxon>Bacteria</taxon>
        <taxon>Pseudomonadati</taxon>
        <taxon>Nitrospirota</taxon>
        <taxon>Thermodesulfovibrionia</taxon>
        <taxon>Thermodesulfovibrionales</taxon>
        <taxon>Candidatus Magnetobacteriaceae</taxon>
        <taxon>Candidatus Magnetobacterium</taxon>
    </lineage>
</organism>
<dbReference type="InterPro" id="IPR008279">
    <property type="entry name" value="PEP-util_enz_mobile_dom"/>
</dbReference>
<evidence type="ECO:0000256" key="1">
    <source>
        <dbReference type="ARBA" id="ARBA00001946"/>
    </source>
</evidence>
<evidence type="ECO:0000256" key="6">
    <source>
        <dbReference type="ARBA" id="ARBA00021623"/>
    </source>
</evidence>
<keyword evidence="10 17" id="KW-0418">Kinase</keyword>
<evidence type="ECO:0000256" key="12">
    <source>
        <dbReference type="ARBA" id="ARBA00022842"/>
    </source>
</evidence>
<dbReference type="SUPFAM" id="SSF52009">
    <property type="entry name" value="Phosphohistidine domain"/>
    <property type="match status" value="1"/>
</dbReference>
<accession>A0A0F3GN96</accession>
<evidence type="ECO:0000256" key="13">
    <source>
        <dbReference type="ARBA" id="ARBA00033470"/>
    </source>
</evidence>
<comment type="pathway">
    <text evidence="3">Carbohydrate biosynthesis; gluconeogenesis.</text>
</comment>
<dbReference type="InterPro" id="IPR006319">
    <property type="entry name" value="PEP_synth"/>
</dbReference>
<keyword evidence="12" id="KW-0460">Magnesium</keyword>
<dbReference type="GO" id="GO:0046872">
    <property type="term" value="F:metal ion binding"/>
    <property type="evidence" value="ECO:0007669"/>
    <property type="project" value="UniProtKB-KW"/>
</dbReference>
<dbReference type="SUPFAM" id="SSF56059">
    <property type="entry name" value="Glutathione synthetase ATP-binding domain-like"/>
    <property type="match status" value="1"/>
</dbReference>
<evidence type="ECO:0000259" key="15">
    <source>
        <dbReference type="Pfam" id="PF00391"/>
    </source>
</evidence>
<comment type="function">
    <text evidence="2">Catalyzes the phosphorylation of pyruvate to phosphoenolpyruvate.</text>
</comment>
<feature type="domain" description="Pyruvate phosphate dikinase AMP/ATP-binding" evidence="16">
    <location>
        <begin position="140"/>
        <end position="449"/>
    </location>
</feature>
<keyword evidence="9" id="KW-0547">Nucleotide-binding</keyword>
<dbReference type="InterPro" id="IPR013815">
    <property type="entry name" value="ATP_grasp_subdomain_1"/>
</dbReference>
<gene>
    <name evidence="17" type="ORF">MBAV_004528</name>
</gene>
<dbReference type="EC" id="2.7.9.2" evidence="5"/>
<proteinExistence type="inferred from homology"/>
<keyword evidence="11" id="KW-0067">ATP-binding</keyword>
<protein>
    <recommendedName>
        <fullName evidence="6">Phosphoenolpyruvate synthase</fullName>
        <ecNumber evidence="5">2.7.9.2</ecNumber>
    </recommendedName>
    <alternativeName>
        <fullName evidence="13">Pyruvate, water dikinase</fullName>
    </alternativeName>
</protein>
<comment type="cofactor">
    <cofactor evidence="1">
        <name>Mg(2+)</name>
        <dbReference type="ChEBI" id="CHEBI:18420"/>
    </cofactor>
</comment>
<comment type="caution">
    <text evidence="17">The sequence shown here is derived from an EMBL/GenBank/DDBJ whole genome shotgun (WGS) entry which is preliminary data.</text>
</comment>
<dbReference type="Pfam" id="PF00391">
    <property type="entry name" value="PEP-utilizers"/>
    <property type="match status" value="1"/>
</dbReference>
<evidence type="ECO:0000256" key="2">
    <source>
        <dbReference type="ARBA" id="ARBA00002988"/>
    </source>
</evidence>
<feature type="domain" description="PEP-utilising enzyme mobile" evidence="15">
    <location>
        <begin position="489"/>
        <end position="556"/>
    </location>
</feature>
<evidence type="ECO:0000256" key="9">
    <source>
        <dbReference type="ARBA" id="ARBA00022741"/>
    </source>
</evidence>
<reference evidence="17 18" key="1">
    <citation type="submission" date="2015-02" db="EMBL/GenBank/DDBJ databases">
        <title>Single-cell genomics of uncultivated deep-branching MTB reveals a conserved set of magnetosome genes.</title>
        <authorList>
            <person name="Kolinko S."/>
            <person name="Richter M."/>
            <person name="Glockner F.O."/>
            <person name="Brachmann A."/>
            <person name="Schuler D."/>
        </authorList>
    </citation>
    <scope>NUCLEOTIDE SEQUENCE [LARGE SCALE GENOMIC DNA]</scope>
    <source>
        <strain evidence="17">TM-1</strain>
    </source>
</reference>
<evidence type="ECO:0000313" key="18">
    <source>
        <dbReference type="Proteomes" id="UP000033423"/>
    </source>
</evidence>
<comment type="similarity">
    <text evidence="4">Belongs to the PEP-utilizing enzyme family.</text>
</comment>
<dbReference type="GO" id="GO:0006094">
    <property type="term" value="P:gluconeogenesis"/>
    <property type="evidence" value="ECO:0007669"/>
    <property type="project" value="UniProtKB-UniPathway"/>
</dbReference>
<dbReference type="PANTHER" id="PTHR43030">
    <property type="entry name" value="PHOSPHOENOLPYRUVATE SYNTHASE"/>
    <property type="match status" value="1"/>
</dbReference>
<evidence type="ECO:0000256" key="14">
    <source>
        <dbReference type="ARBA" id="ARBA00047700"/>
    </source>
</evidence>
<dbReference type="EMBL" id="LACI01001969">
    <property type="protein sequence ID" value="KJU83272.1"/>
    <property type="molecule type" value="Genomic_DNA"/>
</dbReference>
<evidence type="ECO:0000313" key="17">
    <source>
        <dbReference type="EMBL" id="KJU83272.1"/>
    </source>
</evidence>
<dbReference type="GO" id="GO:0005524">
    <property type="term" value="F:ATP binding"/>
    <property type="evidence" value="ECO:0007669"/>
    <property type="project" value="UniProtKB-KW"/>
</dbReference>
<evidence type="ECO:0000256" key="4">
    <source>
        <dbReference type="ARBA" id="ARBA00007837"/>
    </source>
</evidence>
<comment type="catalytic activity">
    <reaction evidence="14">
        <text>pyruvate + ATP + H2O = phosphoenolpyruvate + AMP + phosphate + 2 H(+)</text>
        <dbReference type="Rhea" id="RHEA:11364"/>
        <dbReference type="ChEBI" id="CHEBI:15361"/>
        <dbReference type="ChEBI" id="CHEBI:15377"/>
        <dbReference type="ChEBI" id="CHEBI:15378"/>
        <dbReference type="ChEBI" id="CHEBI:30616"/>
        <dbReference type="ChEBI" id="CHEBI:43474"/>
        <dbReference type="ChEBI" id="CHEBI:58702"/>
        <dbReference type="ChEBI" id="CHEBI:456215"/>
        <dbReference type="EC" id="2.7.9.2"/>
    </reaction>
</comment>
<dbReference type="AlphaFoldDB" id="A0A0F3GN96"/>
<evidence type="ECO:0000256" key="7">
    <source>
        <dbReference type="ARBA" id="ARBA00022679"/>
    </source>
</evidence>
<keyword evidence="17" id="KW-0670">Pyruvate</keyword>
<dbReference type="UniPathway" id="UPA00138"/>
<keyword evidence="7" id="KW-0808">Transferase</keyword>
<evidence type="ECO:0000256" key="11">
    <source>
        <dbReference type="ARBA" id="ARBA00022840"/>
    </source>
</evidence>
<dbReference type="InterPro" id="IPR002192">
    <property type="entry name" value="PPDK_AMP/ATP-bd"/>
</dbReference>
<sequence>MKYKEAIKSILQKIGVATQPSPEASRESAKDILARKYESFRGLLNCNNDILSVMADMEEKLSGEFLFDRQYIVHSLITITEHLKNLIDRLNDLTHNRYKALYDRLNHISHEIENVLNAKREIPTENYTLQLDEITRERFNSVGGKNANLGEIKNHLNVPIPAGFAITAYAYKRFMEHNGMLEKIHTRLATLSVNNMEELTLASTQCKNDMLAGEIPQDMAEAILTSTARLCDNNSFDLSIRSSAIEEDSDFSFAGQYATFLNVQPEHVLQRYKEVLASLFSRRAIFYYKTKGFTENELAMAVGVLEMVDSKVSGVMFSDDPNEPGSNRIIISAIWGLGMCLVDGMVTPETYIVSKDDITRVAQRTTTEQVTMVVCMSNGTLKEVPLPDNAEEMPCLQDSQITELARYAKLLEDHFGVPQDIEWVIDGNGRLLILQSRPLMITAKEEQRSLPMRIEGHKVLLDRGIIACKGVGHGKAYIVRNEGDLTNVPEGAILIARNTSPRFVTVMNKVRAIVTDVGGTAGHMASLAREYQIPTILDTEVATMTIKHESEITVDAINCNVYEGYVNELITHLEEKHDPFKNTHLFKTLSKVLKHIVMLNLVNPESEDFKAESCNTFHDITRFAHEKAMMEMFSMTEMPSLQDNFGAVRVVAGIPIDLYAIDLGGGISATTKAIAPEHITSEPFNAFFKGMLSMRWPQARPFDVSGFMGMIAHSASMSEADYDEIAKRSFAFISSHYMNFSIRLGYHLSTVEAFAGEHINDNYIRFHFKGGGSTTDRKLRRVRLISEILRHMHFDMVRVRDDVIDAAVLKYKKSSIEKRLTMLGKLTVYTKQLDMVMYNDAITDSYIEDFVEDHIEP</sequence>
<evidence type="ECO:0000256" key="8">
    <source>
        <dbReference type="ARBA" id="ARBA00022723"/>
    </source>
</evidence>
<evidence type="ECO:0000256" key="3">
    <source>
        <dbReference type="ARBA" id="ARBA00004742"/>
    </source>
</evidence>
<dbReference type="Gene3D" id="3.30.1490.20">
    <property type="entry name" value="ATP-grasp fold, A domain"/>
    <property type="match status" value="1"/>
</dbReference>
<dbReference type="InterPro" id="IPR036637">
    <property type="entry name" value="Phosphohistidine_dom_sf"/>
</dbReference>
<dbReference type="Gene3D" id="3.30.470.20">
    <property type="entry name" value="ATP-grasp fold, B domain"/>
    <property type="match status" value="1"/>
</dbReference>
<keyword evidence="18" id="KW-1185">Reference proteome</keyword>
<evidence type="ECO:0000259" key="16">
    <source>
        <dbReference type="Pfam" id="PF01326"/>
    </source>
</evidence>
<dbReference type="Proteomes" id="UP000033423">
    <property type="component" value="Unassembled WGS sequence"/>
</dbReference>
<evidence type="ECO:0000256" key="5">
    <source>
        <dbReference type="ARBA" id="ARBA00011996"/>
    </source>
</evidence>
<dbReference type="Gene3D" id="3.50.30.10">
    <property type="entry name" value="Phosphohistidine domain"/>
    <property type="match status" value="1"/>
</dbReference>
<dbReference type="PANTHER" id="PTHR43030:SF1">
    <property type="entry name" value="PHOSPHOENOLPYRUVATE SYNTHASE"/>
    <property type="match status" value="1"/>
</dbReference>
<dbReference type="GO" id="GO:0008986">
    <property type="term" value="F:pyruvate, water dikinase activity"/>
    <property type="evidence" value="ECO:0007669"/>
    <property type="project" value="UniProtKB-EC"/>
</dbReference>
<name>A0A0F3GN96_9BACT</name>
<keyword evidence="8" id="KW-0479">Metal-binding</keyword>
<dbReference type="Pfam" id="PF01326">
    <property type="entry name" value="PPDK_N"/>
    <property type="match status" value="1"/>
</dbReference>
<evidence type="ECO:0000256" key="10">
    <source>
        <dbReference type="ARBA" id="ARBA00022777"/>
    </source>
</evidence>
<dbReference type="PATRIC" id="fig|29290.4.peg.6013"/>